<dbReference type="EMBL" id="ML122253">
    <property type="protein sequence ID" value="RPD64883.1"/>
    <property type="molecule type" value="Genomic_DNA"/>
</dbReference>
<evidence type="ECO:0000256" key="2">
    <source>
        <dbReference type="ARBA" id="ARBA00004604"/>
    </source>
</evidence>
<name>A0A5C2SM65_9APHY</name>
<feature type="compositionally biased region" description="Low complexity" evidence="9">
    <location>
        <begin position="12"/>
        <end position="28"/>
    </location>
</feature>
<comment type="subcellular location">
    <subcellularLocation>
        <location evidence="2 8">Nucleus</location>
        <location evidence="2 8">Nucleolus</location>
    </subcellularLocation>
</comment>
<sequence length="106" mass="11675">MSEPEYLSLAPSQSTAAAATTSAQQSSARPLAQTSGGRVSGKAWKSHKAATVRSLLPDGLKTKKWEDRMEKTKKEQAIKKLQAELKDEKFSEIQRCVPSFPPFQLL</sequence>
<dbReference type="GO" id="GO:0006364">
    <property type="term" value="P:rRNA processing"/>
    <property type="evidence" value="ECO:0007669"/>
    <property type="project" value="UniProtKB-UniRule"/>
</dbReference>
<protein>
    <recommendedName>
        <fullName evidence="8">rRNA-processing protein</fullName>
    </recommendedName>
</protein>
<dbReference type="OrthoDB" id="277961at2759"/>
<gene>
    <name evidence="10" type="ORF">L227DRAFT_560644</name>
</gene>
<feature type="region of interest" description="Disordered" evidence="9">
    <location>
        <begin position="1"/>
        <end position="47"/>
    </location>
</feature>
<dbReference type="STRING" id="1328759.A0A5C2SM65"/>
<evidence type="ECO:0000256" key="1">
    <source>
        <dbReference type="ARBA" id="ARBA00004090"/>
    </source>
</evidence>
<accession>A0A5C2SM65</accession>
<dbReference type="Pfam" id="PF03879">
    <property type="entry name" value="Cgr1"/>
    <property type="match status" value="1"/>
</dbReference>
<comment type="similarity">
    <text evidence="3 8">Belongs to the CGR1 family.</text>
</comment>
<evidence type="ECO:0000256" key="8">
    <source>
        <dbReference type="RuleBase" id="RU363084"/>
    </source>
</evidence>
<evidence type="ECO:0000313" key="10">
    <source>
        <dbReference type="EMBL" id="RPD64883.1"/>
    </source>
</evidence>
<dbReference type="Proteomes" id="UP000313359">
    <property type="component" value="Unassembled WGS sequence"/>
</dbReference>
<comment type="function">
    <text evidence="1 8">Involved in nucleolar integrity and required for processing of the pre-rRNA for the 60S ribosome subunit.</text>
</comment>
<organism evidence="10 11">
    <name type="scientific">Lentinus tigrinus ALCF2SS1-6</name>
    <dbReference type="NCBI Taxonomy" id="1328759"/>
    <lineage>
        <taxon>Eukaryota</taxon>
        <taxon>Fungi</taxon>
        <taxon>Dikarya</taxon>
        <taxon>Basidiomycota</taxon>
        <taxon>Agaricomycotina</taxon>
        <taxon>Agaricomycetes</taxon>
        <taxon>Polyporales</taxon>
        <taxon>Polyporaceae</taxon>
        <taxon>Lentinus</taxon>
    </lineage>
</organism>
<keyword evidence="6" id="KW-0175">Coiled coil</keyword>
<keyword evidence="4 8" id="KW-0690">Ribosome biogenesis</keyword>
<dbReference type="AlphaFoldDB" id="A0A5C2SM65"/>
<keyword evidence="11" id="KW-1185">Reference proteome</keyword>
<keyword evidence="5 8" id="KW-0698">rRNA processing</keyword>
<evidence type="ECO:0000256" key="6">
    <source>
        <dbReference type="ARBA" id="ARBA00023054"/>
    </source>
</evidence>
<reference evidence="10" key="1">
    <citation type="journal article" date="2018" name="Genome Biol. Evol.">
        <title>Genomics and development of Lentinus tigrinus, a white-rot wood-decaying mushroom with dimorphic fruiting bodies.</title>
        <authorList>
            <person name="Wu B."/>
            <person name="Xu Z."/>
            <person name="Knudson A."/>
            <person name="Carlson A."/>
            <person name="Chen N."/>
            <person name="Kovaka S."/>
            <person name="LaButti K."/>
            <person name="Lipzen A."/>
            <person name="Pennachio C."/>
            <person name="Riley R."/>
            <person name="Schakwitz W."/>
            <person name="Umezawa K."/>
            <person name="Ohm R.A."/>
            <person name="Grigoriev I.V."/>
            <person name="Nagy L.G."/>
            <person name="Gibbons J."/>
            <person name="Hibbett D."/>
        </authorList>
    </citation>
    <scope>NUCLEOTIDE SEQUENCE [LARGE SCALE GENOMIC DNA]</scope>
    <source>
        <strain evidence="10">ALCF2SS1-6</strain>
    </source>
</reference>
<dbReference type="InterPro" id="IPR005579">
    <property type="entry name" value="Cgr1-like"/>
</dbReference>
<evidence type="ECO:0000256" key="3">
    <source>
        <dbReference type="ARBA" id="ARBA00007869"/>
    </source>
</evidence>
<keyword evidence="7 8" id="KW-0539">Nucleus</keyword>
<evidence type="ECO:0000256" key="4">
    <source>
        <dbReference type="ARBA" id="ARBA00022517"/>
    </source>
</evidence>
<evidence type="ECO:0000256" key="5">
    <source>
        <dbReference type="ARBA" id="ARBA00022552"/>
    </source>
</evidence>
<dbReference type="GO" id="GO:0005730">
    <property type="term" value="C:nucleolus"/>
    <property type="evidence" value="ECO:0007669"/>
    <property type="project" value="UniProtKB-SubCell"/>
</dbReference>
<evidence type="ECO:0000256" key="9">
    <source>
        <dbReference type="SAM" id="MobiDB-lite"/>
    </source>
</evidence>
<evidence type="ECO:0000256" key="7">
    <source>
        <dbReference type="ARBA" id="ARBA00023242"/>
    </source>
</evidence>
<evidence type="ECO:0000313" key="11">
    <source>
        <dbReference type="Proteomes" id="UP000313359"/>
    </source>
</evidence>
<proteinExistence type="inferred from homology"/>